<keyword evidence="3" id="KW-0808">Transferase</keyword>
<dbReference type="InParanoid" id="A0A4W6BPV4"/>
<dbReference type="GO" id="GO:0005634">
    <property type="term" value="C:nucleus"/>
    <property type="evidence" value="ECO:0007669"/>
    <property type="project" value="TreeGrafter"/>
</dbReference>
<evidence type="ECO:0000259" key="9">
    <source>
        <dbReference type="PROSITE" id="PS50011"/>
    </source>
</evidence>
<reference evidence="11" key="1">
    <citation type="submission" date="2015-09" db="EMBL/GenBank/DDBJ databases">
        <authorList>
            <person name="Sai Rama Sridatta P."/>
        </authorList>
    </citation>
    <scope>NUCLEOTIDE SEQUENCE [LARGE SCALE GENOMIC DNA]</scope>
</reference>
<evidence type="ECO:0000256" key="2">
    <source>
        <dbReference type="ARBA" id="ARBA00022527"/>
    </source>
</evidence>
<dbReference type="PROSITE" id="PS00108">
    <property type="entry name" value="PROTEIN_KINASE_ST"/>
    <property type="match status" value="1"/>
</dbReference>
<evidence type="ECO:0000256" key="6">
    <source>
        <dbReference type="ARBA" id="ARBA00022840"/>
    </source>
</evidence>
<name>A0A4W6BPV4_LATCA</name>
<dbReference type="GO" id="GO:0030332">
    <property type="term" value="F:cyclin binding"/>
    <property type="evidence" value="ECO:0007669"/>
    <property type="project" value="TreeGrafter"/>
</dbReference>
<keyword evidence="5" id="KW-0418">Kinase</keyword>
<organism evidence="10 11">
    <name type="scientific">Lates calcarifer</name>
    <name type="common">Barramundi</name>
    <name type="synonym">Holocentrus calcarifer</name>
    <dbReference type="NCBI Taxonomy" id="8187"/>
    <lineage>
        <taxon>Eukaryota</taxon>
        <taxon>Metazoa</taxon>
        <taxon>Chordata</taxon>
        <taxon>Craniata</taxon>
        <taxon>Vertebrata</taxon>
        <taxon>Euteleostomi</taxon>
        <taxon>Actinopterygii</taxon>
        <taxon>Neopterygii</taxon>
        <taxon>Teleostei</taxon>
        <taxon>Neoteleostei</taxon>
        <taxon>Acanthomorphata</taxon>
        <taxon>Carangaria</taxon>
        <taxon>Carangaria incertae sedis</taxon>
        <taxon>Centropomidae</taxon>
        <taxon>Lates</taxon>
    </lineage>
</organism>
<dbReference type="SMART" id="SM00220">
    <property type="entry name" value="S_TKc"/>
    <property type="match status" value="1"/>
</dbReference>
<evidence type="ECO:0000256" key="1">
    <source>
        <dbReference type="ARBA" id="ARBA00006485"/>
    </source>
</evidence>
<dbReference type="InterPro" id="IPR008271">
    <property type="entry name" value="Ser/Thr_kinase_AS"/>
</dbReference>
<dbReference type="Proteomes" id="UP000314980">
    <property type="component" value="Unassembled WGS sequence"/>
</dbReference>
<keyword evidence="6 7" id="KW-0067">ATP-binding</keyword>
<dbReference type="PROSITE" id="PS50011">
    <property type="entry name" value="PROTEIN_KINASE_DOM"/>
    <property type="match status" value="1"/>
</dbReference>
<dbReference type="GO" id="GO:0005829">
    <property type="term" value="C:cytosol"/>
    <property type="evidence" value="ECO:0007669"/>
    <property type="project" value="TreeGrafter"/>
</dbReference>
<dbReference type="PANTHER" id="PTHR24056">
    <property type="entry name" value="CELL DIVISION PROTEIN KINASE"/>
    <property type="match status" value="1"/>
</dbReference>
<dbReference type="PROSITE" id="PS00107">
    <property type="entry name" value="PROTEIN_KINASE_ATP"/>
    <property type="match status" value="1"/>
</dbReference>
<reference evidence="10" key="3">
    <citation type="submission" date="2025-09" db="UniProtKB">
        <authorList>
            <consortium name="Ensembl"/>
        </authorList>
    </citation>
    <scope>IDENTIFICATION</scope>
</reference>
<dbReference type="InterPro" id="IPR000719">
    <property type="entry name" value="Prot_kinase_dom"/>
</dbReference>
<evidence type="ECO:0000313" key="10">
    <source>
        <dbReference type="Ensembl" id="ENSLCAP00010000460.1"/>
    </source>
</evidence>
<dbReference type="InterPro" id="IPR017441">
    <property type="entry name" value="Protein_kinase_ATP_BS"/>
</dbReference>
<reference evidence="10" key="2">
    <citation type="submission" date="2025-08" db="UniProtKB">
        <authorList>
            <consortium name="Ensembl"/>
        </authorList>
    </citation>
    <scope>IDENTIFICATION</scope>
</reference>
<evidence type="ECO:0000313" key="11">
    <source>
        <dbReference type="Proteomes" id="UP000314980"/>
    </source>
</evidence>
<evidence type="ECO:0000256" key="4">
    <source>
        <dbReference type="ARBA" id="ARBA00022741"/>
    </source>
</evidence>
<keyword evidence="2 8" id="KW-0723">Serine/threonine-protein kinase</keyword>
<evidence type="ECO:0000256" key="3">
    <source>
        <dbReference type="ARBA" id="ARBA00022679"/>
    </source>
</evidence>
<dbReference type="STRING" id="8187.ENSLCAP00010000460"/>
<feature type="domain" description="Protein kinase" evidence="9">
    <location>
        <begin position="59"/>
        <end position="332"/>
    </location>
</feature>
<comment type="similarity">
    <text evidence="1">Belongs to the protein kinase superfamily. CMGC Ser/Thr protein kinase family. CDC2/CDKX subfamily.</text>
</comment>
<dbReference type="Gene3D" id="3.30.200.20">
    <property type="entry name" value="Phosphorylase Kinase, domain 1"/>
    <property type="match status" value="1"/>
</dbReference>
<dbReference type="PANTHER" id="PTHR24056:SF159">
    <property type="entry name" value="CYCLIN-DEPENDENT KINASE 15"/>
    <property type="match status" value="1"/>
</dbReference>
<protein>
    <submittedName>
        <fullName evidence="10">Cyclin-dependent kinase 15</fullName>
    </submittedName>
</protein>
<dbReference type="Ensembl" id="ENSLCAT00010000483.1">
    <property type="protein sequence ID" value="ENSLCAP00010000460.1"/>
    <property type="gene ID" value="ENSLCAG00010000254.1"/>
</dbReference>
<dbReference type="SUPFAM" id="SSF56112">
    <property type="entry name" value="Protein kinase-like (PK-like)"/>
    <property type="match status" value="1"/>
</dbReference>
<dbReference type="GO" id="GO:0004693">
    <property type="term" value="F:cyclin-dependent protein serine/threonine kinase activity"/>
    <property type="evidence" value="ECO:0007669"/>
    <property type="project" value="TreeGrafter"/>
</dbReference>
<feature type="binding site" evidence="7">
    <location>
        <position position="88"/>
    </location>
    <ligand>
        <name>ATP</name>
        <dbReference type="ChEBI" id="CHEBI:30616"/>
    </ligand>
</feature>
<dbReference type="GO" id="GO:0005524">
    <property type="term" value="F:ATP binding"/>
    <property type="evidence" value="ECO:0007669"/>
    <property type="project" value="UniProtKB-UniRule"/>
</dbReference>
<accession>A0A4W6BPV4</accession>
<dbReference type="Pfam" id="PF00069">
    <property type="entry name" value="Pkinase"/>
    <property type="match status" value="1"/>
</dbReference>
<evidence type="ECO:0000256" key="5">
    <source>
        <dbReference type="ARBA" id="ARBA00022777"/>
    </source>
</evidence>
<evidence type="ECO:0000256" key="8">
    <source>
        <dbReference type="RuleBase" id="RU000304"/>
    </source>
</evidence>
<dbReference type="AlphaFoldDB" id="A0A4W6BPV4"/>
<keyword evidence="11" id="KW-1185">Reference proteome</keyword>
<keyword evidence="4 7" id="KW-0547">Nucleotide-binding</keyword>
<evidence type="ECO:0000256" key="7">
    <source>
        <dbReference type="PROSITE-ProRule" id="PRU10141"/>
    </source>
</evidence>
<dbReference type="FunFam" id="1.10.510.10:FF:000131">
    <property type="entry name" value="cyclin-dependent kinase 14 isoform X1"/>
    <property type="match status" value="1"/>
</dbReference>
<dbReference type="InterPro" id="IPR011009">
    <property type="entry name" value="Kinase-like_dom_sf"/>
</dbReference>
<proteinExistence type="inferred from homology"/>
<sequence>DPDQSSSSPSGSQHHWFHTLQARRLRVHRGRSNSDPLGGKSSDDHFTWVSLQFGTAQSYLSLEKLGEGAYASVYKGISRINGQLVALKVIRMKTEEGVPFTAIREASLLKGLKHANIVLLHDIIHTRDSLTFHLAQYMTQHPGGLHSHNVRIFMFQLLRGLCYIHSRRILHRDLKPQNLLISYLGELKLADFGLARSKSIPSQTFSSEVVTLWYRPPDVLLGSTDYSTALDMWGAGCIFIEMLQGAPAFPGVTDVFEQLQKIWTVLGVPSEDNWPGVSLLPNYKPGEVYSSVLIWIRLNQLPYKTEDLVQRMLKGFPADRISAQDSLQHPYFSTLPPPIMHLRDTVSVFKVPGVHLETEVRDIFNPGRRVRPSLLPAAKCW</sequence>
<dbReference type="GeneTree" id="ENSGT00940000159606"/>
<dbReference type="InterPro" id="IPR050108">
    <property type="entry name" value="CDK"/>
</dbReference>
<dbReference type="FunCoup" id="A0A4W6BPV4">
    <property type="interactions" value="437"/>
</dbReference>
<dbReference type="Gene3D" id="1.10.510.10">
    <property type="entry name" value="Transferase(Phosphotransferase) domain 1"/>
    <property type="match status" value="1"/>
</dbReference>